<keyword evidence="6 7" id="KW-0482">Metalloprotease</keyword>
<dbReference type="GO" id="GO:0005829">
    <property type="term" value="C:cytosol"/>
    <property type="evidence" value="ECO:0007669"/>
    <property type="project" value="UniProtKB-ARBA"/>
</dbReference>
<dbReference type="InterPro" id="IPR045090">
    <property type="entry name" value="Pept_M3A_M3B"/>
</dbReference>
<keyword evidence="5 7" id="KW-0862">Zinc</keyword>
<evidence type="ECO:0000259" key="8">
    <source>
        <dbReference type="Pfam" id="PF01432"/>
    </source>
</evidence>
<dbReference type="InterPro" id="IPR001567">
    <property type="entry name" value="Pept_M3A_M3B_dom"/>
</dbReference>
<sequence length="696" mass="78244">MGVVAGASLFSISCNDTSKDSGWNESNAFYQESTLPYKTADFSKIQNKDFKPALEEGMRQQMEAVNAIAANTEKPTFENTLVALEKSSALLDRANRAFNVLTGAHTNKELQAISAELAPKFAAHSDAIYLNDALFQRIKTINDNRASLGLDNEDKRLVAVYFEKFVAAGANLNESDKAKLKEINQELASLSNAFGEKLLAATKSGGVTFTAEELDGVGSDELNSMKQGDNQYLVPLNNTTQQPIFPEMNNRDARAKLYKESWIRAEKKDDNDTRSTLLALAHKRAEKAKLLGFDNYAAWNLQSSMAQTPENAENLLRQLSEFAVANAKEEEAAIQQLIDESENPFQLSAADWDYYAEKIRSEKYALNQNELKPYFEMNSVLENGVFFMATKMYGITFKERKDIPVWHEDVKVYEIFNEDGSPVGLFYADLYQRDSKRGGAWMSNIVGQSKLLDQLPVIYNVSNFNKPAAGQPTLLTQDNVVTMFHEFGHAIHGFFAEQKYPTLSGTNVSRDFVEFPSQFHEHFAMMPEVLNNYAKHYKTGEVIPGALIEKLKLSQNFNKGYALTELMGASTIDMAWHTISAEAKIDDVDAFELEALSRNGLNLATVPPRYRSSYFSHIFSGGYAAGYYSYQWAEMLDWDAFAWLEENGGMNRANGQFLRERILSKGNSVPLDELYRNFRGKNPSIDAFLFYKGFAK</sequence>
<reference evidence="10" key="1">
    <citation type="submission" date="2016-10" db="EMBL/GenBank/DDBJ databases">
        <authorList>
            <person name="Varghese N."/>
            <person name="Submissions S."/>
        </authorList>
    </citation>
    <scope>NUCLEOTIDE SEQUENCE [LARGE SCALE GENOMIC DNA]</scope>
    <source>
        <strain evidence="10">DSM 26542</strain>
    </source>
</reference>
<keyword evidence="10" id="KW-1185">Reference proteome</keyword>
<dbReference type="PANTHER" id="PTHR43660">
    <property type="entry name" value="DIPEPTIDYL CARBOXYPEPTIDASE"/>
    <property type="match status" value="1"/>
</dbReference>
<dbReference type="SUPFAM" id="SSF55486">
    <property type="entry name" value="Metalloproteases ('zincins'), catalytic domain"/>
    <property type="match status" value="1"/>
</dbReference>
<evidence type="ECO:0000256" key="1">
    <source>
        <dbReference type="ARBA" id="ARBA00006040"/>
    </source>
</evidence>
<dbReference type="Gene3D" id="1.10.1370.10">
    <property type="entry name" value="Neurolysin, domain 3"/>
    <property type="match status" value="1"/>
</dbReference>
<dbReference type="EMBL" id="FORU01000011">
    <property type="protein sequence ID" value="SFJ60730.1"/>
    <property type="molecule type" value="Genomic_DNA"/>
</dbReference>
<dbReference type="GO" id="GO:0046872">
    <property type="term" value="F:metal ion binding"/>
    <property type="evidence" value="ECO:0007669"/>
    <property type="project" value="UniProtKB-UniRule"/>
</dbReference>
<organism evidence="9 10">
    <name type="scientific">Myroides guanonis</name>
    <dbReference type="NCBI Taxonomy" id="1150112"/>
    <lineage>
        <taxon>Bacteria</taxon>
        <taxon>Pseudomonadati</taxon>
        <taxon>Bacteroidota</taxon>
        <taxon>Flavobacteriia</taxon>
        <taxon>Flavobacteriales</taxon>
        <taxon>Flavobacteriaceae</taxon>
        <taxon>Myroides</taxon>
    </lineage>
</organism>
<dbReference type="AlphaFoldDB" id="A0A1I3SQR6"/>
<evidence type="ECO:0000313" key="10">
    <source>
        <dbReference type="Proteomes" id="UP000243887"/>
    </source>
</evidence>
<dbReference type="InterPro" id="IPR024080">
    <property type="entry name" value="Neurolysin/TOP_N"/>
</dbReference>
<comment type="cofactor">
    <cofactor evidence="7">
        <name>Zn(2+)</name>
        <dbReference type="ChEBI" id="CHEBI:29105"/>
    </cofactor>
    <text evidence="7">Binds 1 zinc ion.</text>
</comment>
<dbReference type="GO" id="GO:0004180">
    <property type="term" value="F:carboxypeptidase activity"/>
    <property type="evidence" value="ECO:0007669"/>
    <property type="project" value="TreeGrafter"/>
</dbReference>
<feature type="domain" description="Peptidase M3A/M3B catalytic" evidence="8">
    <location>
        <begin position="247"/>
        <end position="689"/>
    </location>
</feature>
<dbReference type="Gene3D" id="3.40.390.10">
    <property type="entry name" value="Collagenase (Catalytic Domain)"/>
    <property type="match status" value="1"/>
</dbReference>
<dbReference type="CDD" id="cd06456">
    <property type="entry name" value="M3A_DCP"/>
    <property type="match status" value="1"/>
</dbReference>
<dbReference type="Pfam" id="PF01432">
    <property type="entry name" value="Peptidase_M3"/>
    <property type="match status" value="1"/>
</dbReference>
<name>A0A1I3SQR6_9FLAO</name>
<evidence type="ECO:0000256" key="4">
    <source>
        <dbReference type="ARBA" id="ARBA00022801"/>
    </source>
</evidence>
<dbReference type="InterPro" id="IPR034005">
    <property type="entry name" value="M3A_DCP"/>
</dbReference>
<dbReference type="Gene3D" id="1.20.1050.40">
    <property type="entry name" value="Endopeptidase. Chain P, domain 1"/>
    <property type="match status" value="1"/>
</dbReference>
<dbReference type="FunFam" id="3.40.390.10:FF:000009">
    <property type="entry name" value="Oligopeptidase A"/>
    <property type="match status" value="1"/>
</dbReference>
<evidence type="ECO:0000256" key="6">
    <source>
        <dbReference type="ARBA" id="ARBA00023049"/>
    </source>
</evidence>
<protein>
    <submittedName>
        <fullName evidence="9">Peptidyl-dipeptidase Dcp</fullName>
    </submittedName>
</protein>
<evidence type="ECO:0000313" key="9">
    <source>
        <dbReference type="EMBL" id="SFJ60730.1"/>
    </source>
</evidence>
<dbReference type="PANTHER" id="PTHR43660:SF1">
    <property type="entry name" value="DIPEPTIDYL CARBOXYPEPTIDASE"/>
    <property type="match status" value="1"/>
</dbReference>
<gene>
    <name evidence="9" type="ORF">SAMN04487893_11140</name>
</gene>
<dbReference type="InterPro" id="IPR024077">
    <property type="entry name" value="Neurolysin/TOP_dom2"/>
</dbReference>
<proteinExistence type="inferred from homology"/>
<dbReference type="GO" id="GO:0004222">
    <property type="term" value="F:metalloendopeptidase activity"/>
    <property type="evidence" value="ECO:0007669"/>
    <property type="project" value="InterPro"/>
</dbReference>
<keyword evidence="4 7" id="KW-0378">Hydrolase</keyword>
<dbReference type="InterPro" id="IPR024079">
    <property type="entry name" value="MetalloPept_cat_dom_sf"/>
</dbReference>
<evidence type="ECO:0000256" key="5">
    <source>
        <dbReference type="ARBA" id="ARBA00022833"/>
    </source>
</evidence>
<evidence type="ECO:0000256" key="7">
    <source>
        <dbReference type="RuleBase" id="RU003435"/>
    </source>
</evidence>
<comment type="similarity">
    <text evidence="1 7">Belongs to the peptidase M3 family.</text>
</comment>
<evidence type="ECO:0000256" key="2">
    <source>
        <dbReference type="ARBA" id="ARBA00022670"/>
    </source>
</evidence>
<dbReference type="GO" id="GO:0006508">
    <property type="term" value="P:proteolysis"/>
    <property type="evidence" value="ECO:0007669"/>
    <property type="project" value="UniProtKB-KW"/>
</dbReference>
<keyword evidence="3 7" id="KW-0479">Metal-binding</keyword>
<dbReference type="Proteomes" id="UP000243887">
    <property type="component" value="Unassembled WGS sequence"/>
</dbReference>
<evidence type="ECO:0000256" key="3">
    <source>
        <dbReference type="ARBA" id="ARBA00022723"/>
    </source>
</evidence>
<accession>A0A1I3SQR6</accession>
<keyword evidence="2 7" id="KW-0645">Protease</keyword>